<feature type="compositionally biased region" description="Basic and acidic residues" evidence="5">
    <location>
        <begin position="1082"/>
        <end position="1097"/>
    </location>
</feature>
<feature type="compositionally biased region" description="Basic and acidic residues" evidence="5">
    <location>
        <begin position="1046"/>
        <end position="1069"/>
    </location>
</feature>
<dbReference type="InterPro" id="IPR056750">
    <property type="entry name" value="RRM_ESF1"/>
</dbReference>
<evidence type="ECO:0000256" key="5">
    <source>
        <dbReference type="SAM" id="MobiDB-lite"/>
    </source>
</evidence>
<accession>A0A8J5CCJ0</accession>
<comment type="caution">
    <text evidence="8">The sequence shown here is derived from an EMBL/GenBank/DDBJ whole genome shotgun (WGS) entry which is preliminary data.</text>
</comment>
<feature type="compositionally biased region" description="Basic residues" evidence="5">
    <location>
        <begin position="1174"/>
        <end position="1184"/>
    </location>
</feature>
<evidence type="ECO:0000256" key="2">
    <source>
        <dbReference type="ARBA" id="ARBA00009087"/>
    </source>
</evidence>
<dbReference type="GO" id="GO:0005730">
    <property type="term" value="C:nucleolus"/>
    <property type="evidence" value="ECO:0007669"/>
    <property type="project" value="UniProtKB-SubCell"/>
</dbReference>
<feature type="compositionally biased region" description="Basic residues" evidence="5">
    <location>
        <begin position="1117"/>
        <end position="1133"/>
    </location>
</feature>
<dbReference type="InterPro" id="IPR012580">
    <property type="entry name" value="NUC153"/>
</dbReference>
<evidence type="ECO:0000256" key="1">
    <source>
        <dbReference type="ARBA" id="ARBA00004604"/>
    </source>
</evidence>
<feature type="region of interest" description="Disordered" evidence="5">
    <location>
        <begin position="980"/>
        <end position="1186"/>
    </location>
</feature>
<dbReference type="GO" id="GO:0006364">
    <property type="term" value="P:rRNA processing"/>
    <property type="evidence" value="ECO:0007669"/>
    <property type="project" value="InterPro"/>
</dbReference>
<feature type="compositionally biased region" description="Basic and acidic residues" evidence="5">
    <location>
        <begin position="741"/>
        <end position="752"/>
    </location>
</feature>
<dbReference type="EMBL" id="JACMSC010000020">
    <property type="protein sequence ID" value="KAG6472587.1"/>
    <property type="molecule type" value="Genomic_DNA"/>
</dbReference>
<feature type="region of interest" description="Disordered" evidence="5">
    <location>
        <begin position="559"/>
        <end position="654"/>
    </location>
</feature>
<organism evidence="8 9">
    <name type="scientific">Zingiber officinale</name>
    <name type="common">Ginger</name>
    <name type="synonym">Amomum zingiber</name>
    <dbReference type="NCBI Taxonomy" id="94328"/>
    <lineage>
        <taxon>Eukaryota</taxon>
        <taxon>Viridiplantae</taxon>
        <taxon>Streptophyta</taxon>
        <taxon>Embryophyta</taxon>
        <taxon>Tracheophyta</taxon>
        <taxon>Spermatophyta</taxon>
        <taxon>Magnoliopsida</taxon>
        <taxon>Liliopsida</taxon>
        <taxon>Zingiberales</taxon>
        <taxon>Zingiberaceae</taxon>
        <taxon>Zingiber</taxon>
    </lineage>
</organism>
<evidence type="ECO:0000259" key="6">
    <source>
        <dbReference type="Pfam" id="PF08159"/>
    </source>
</evidence>
<dbReference type="PANTHER" id="PTHR12202">
    <property type="entry name" value="ESF1 HOMOLOG"/>
    <property type="match status" value="1"/>
</dbReference>
<feature type="domain" description="ESF1 RRM" evidence="7">
    <location>
        <begin position="788"/>
        <end position="925"/>
    </location>
</feature>
<feature type="compositionally biased region" description="Basic residues" evidence="5">
    <location>
        <begin position="1005"/>
        <end position="1014"/>
    </location>
</feature>
<dbReference type="Pfam" id="PF08159">
    <property type="entry name" value="NUC153"/>
    <property type="match status" value="1"/>
</dbReference>
<reference evidence="8 9" key="1">
    <citation type="submission" date="2020-08" db="EMBL/GenBank/DDBJ databases">
        <title>Plant Genome Project.</title>
        <authorList>
            <person name="Zhang R.-G."/>
        </authorList>
    </citation>
    <scope>NUCLEOTIDE SEQUENCE [LARGE SCALE GENOMIC DNA]</scope>
    <source>
        <tissue evidence="8">Rhizome</tissue>
    </source>
</reference>
<feature type="compositionally biased region" description="Basic and acidic residues" evidence="5">
    <location>
        <begin position="1134"/>
        <end position="1156"/>
    </location>
</feature>
<feature type="compositionally biased region" description="Acidic residues" evidence="5">
    <location>
        <begin position="753"/>
        <end position="763"/>
    </location>
</feature>
<comment type="similarity">
    <text evidence="2">Belongs to the ESF1 family.</text>
</comment>
<protein>
    <recommendedName>
        <fullName evidence="10">NUC153 domain-containing protein</fullName>
    </recommendedName>
</protein>
<feature type="region of interest" description="Disordered" evidence="5">
    <location>
        <begin position="344"/>
        <end position="370"/>
    </location>
</feature>
<feature type="compositionally biased region" description="Basic residues" evidence="5">
    <location>
        <begin position="1070"/>
        <end position="1081"/>
    </location>
</feature>
<dbReference type="GO" id="GO:0003723">
    <property type="term" value="F:RNA binding"/>
    <property type="evidence" value="ECO:0007669"/>
    <property type="project" value="TreeGrafter"/>
</dbReference>
<feature type="compositionally biased region" description="Basic and acidic residues" evidence="5">
    <location>
        <begin position="641"/>
        <end position="654"/>
    </location>
</feature>
<evidence type="ECO:0000313" key="9">
    <source>
        <dbReference type="Proteomes" id="UP000734854"/>
    </source>
</evidence>
<sequence>MSDWKKSPSTSPWVKAFIMEGYLKILEALYRSVRQSPDPSLYRAREHGKEDPTLHPICVLRVLQYRFRELTIDPFGGSVALRASRTKPGRMVLGWAVSLHGCRLPLYFVPKWRVVPVGPPTSLGLLTLMWHVAPADQPAPSAVAARLFWPLELAQAYQVLLEVEAMDAGDVALLLTAGGLRVSETCNHNNVSADSQGGVPRGSFCCMILYLSMSPTMPSVDGTGSQKDVAISLICLFWGRAGGPPQRPAVLTSSGGAEWPLDRLSAARAPYCDEREVILKSRMLVPRPDVSPRRIATRLLFCRYFGSLSVGSSVCSRVVIMSDQTFLIPIGQVVKPATTTTSVPIAREGFPGDDSPTLKSTTGDVEETRKQSGRVTVATIEIMHISVEAWGPLYRATRDGSFRHMILCLSMSPTMPSVDGMSSQKDVVGSLICLFWGRAGGPPDRLAILTSSGRAEWPLDRLSAARAPYCDEREVVLKSRMLVPRPDVSPRRIAARLLFCCYFGSLSVGSSVCDRVVIMSDQTFLIPIGQVGKSQVSSKLKEVATVAINSQIETAKTNKQTCGALKNPSLQSESSQVRRRKAKPSAMKNGAGEKKRKKKEQRLQASSSSMPPTGKQRKNGNAKNGTNNKRTTDSRFASVHYDPRFQRMPKRESKVEIDSRFTHMFSDKKFEASDAPVDKRGKRKKKSVNPLLHYYLNQEEDGEQQKQREPVKEGSDGIDSETDVSAEQAVKSSDVDDEEEFNRSDFSSHEDSSSEDEDTEDDDRSVNSDIWKYLLASHEDTPIIDNETNRLAVVNMDWDHIKAVDLYVVMSSCLPKGGQVLSVSIYPSEFGLKCMEIEAVSGPFALIDNGNSDEDDSDIDNEKLRTYELNKLRYYYAVVILDSVATASHIYNNLDGTEFLESSNVFDLRFIPDSMDFKQPPQDIAKEASAGYNGPDFQTRALQHSKVTLTWEEDKPERKKLLRGKFNPDQLDELNEYLASSGDSDYENDSIDEENDHLAASSPSKLKKRKRVHERRVAALKSGDASDEENSDDEEMEITFNTELEDLSKKLLEKKDRKSETVWETVLKKKSEKRKARRNRCKHSEDDSSDYDTKEDAPNMSDDFFMEEPNDSETIKTSKKKTKAEPKKKRARHDKVDDEGSLRDIKKEQEVSRAELELLLADDQGSNRGPKGYNMKRTKVKGKKGKEVALEDKIPDIDVSKDPRFSALSTSHLYALDPTNPEYKRSATYVKQKIRKQKGAVCMDTQQDDNVVEPDVRPTVSVPDEKNELLSTIRSLKRNVGTLREQSKRR</sequence>
<dbReference type="PANTHER" id="PTHR12202:SF0">
    <property type="entry name" value="ESF1 HOMOLOG"/>
    <property type="match status" value="1"/>
</dbReference>
<name>A0A8J5CCJ0_ZINOF</name>
<feature type="region of interest" description="Disordered" evidence="5">
    <location>
        <begin position="695"/>
        <end position="765"/>
    </location>
</feature>
<evidence type="ECO:0000313" key="8">
    <source>
        <dbReference type="EMBL" id="KAG6472587.1"/>
    </source>
</evidence>
<feature type="region of interest" description="Disordered" evidence="5">
    <location>
        <begin position="1236"/>
        <end position="1264"/>
    </location>
</feature>
<gene>
    <name evidence="8" type="ORF">ZIOFF_070053</name>
</gene>
<evidence type="ECO:0000256" key="3">
    <source>
        <dbReference type="ARBA" id="ARBA00023054"/>
    </source>
</evidence>
<proteinExistence type="inferred from homology"/>
<feature type="domain" description="NUC153" evidence="6">
    <location>
        <begin position="1202"/>
        <end position="1225"/>
    </location>
</feature>
<dbReference type="Proteomes" id="UP000734854">
    <property type="component" value="Unassembled WGS sequence"/>
</dbReference>
<keyword evidence="9" id="KW-1185">Reference proteome</keyword>
<dbReference type="Pfam" id="PF25121">
    <property type="entry name" value="RRM_ESF1"/>
    <property type="match status" value="1"/>
</dbReference>
<evidence type="ECO:0008006" key="10">
    <source>
        <dbReference type="Google" id="ProtNLM"/>
    </source>
</evidence>
<comment type="subcellular location">
    <subcellularLocation>
        <location evidence="1">Nucleus</location>
        <location evidence="1">Nucleolus</location>
    </subcellularLocation>
</comment>
<keyword evidence="4" id="KW-0539">Nucleus</keyword>
<feature type="compositionally biased region" description="Acidic residues" evidence="5">
    <location>
        <begin position="984"/>
        <end position="995"/>
    </location>
</feature>
<dbReference type="InterPro" id="IPR039754">
    <property type="entry name" value="Esf1"/>
</dbReference>
<feature type="compositionally biased region" description="Acidic residues" evidence="5">
    <location>
        <begin position="1025"/>
        <end position="1037"/>
    </location>
</feature>
<evidence type="ECO:0000256" key="4">
    <source>
        <dbReference type="ARBA" id="ARBA00023242"/>
    </source>
</evidence>
<keyword evidence="3" id="KW-0175">Coiled coil</keyword>
<feature type="compositionally biased region" description="Basic and acidic residues" evidence="5">
    <location>
        <begin position="703"/>
        <end position="715"/>
    </location>
</feature>
<evidence type="ECO:0000259" key="7">
    <source>
        <dbReference type="Pfam" id="PF25121"/>
    </source>
</evidence>